<accession>A0A8S5USC7</accession>
<reference evidence="1" key="1">
    <citation type="journal article" date="2021" name="Proc. Natl. Acad. Sci. U.S.A.">
        <title>A Catalog of Tens of Thousands of Viruses from Human Metagenomes Reveals Hidden Associations with Chronic Diseases.</title>
        <authorList>
            <person name="Tisza M.J."/>
            <person name="Buck C.B."/>
        </authorList>
    </citation>
    <scope>NUCLEOTIDE SEQUENCE</scope>
    <source>
        <strain evidence="1">CtPJ52</strain>
    </source>
</reference>
<proteinExistence type="predicted"/>
<evidence type="ECO:0000313" key="1">
    <source>
        <dbReference type="EMBL" id="DAF97306.1"/>
    </source>
</evidence>
<dbReference type="EMBL" id="BK016131">
    <property type="protein sequence ID" value="DAF97306.1"/>
    <property type="molecule type" value="Genomic_DNA"/>
</dbReference>
<organism evidence="1">
    <name type="scientific">Siphoviridae sp. ctPJ52</name>
    <dbReference type="NCBI Taxonomy" id="2825483"/>
    <lineage>
        <taxon>Viruses</taxon>
        <taxon>Duplodnaviria</taxon>
        <taxon>Heunggongvirae</taxon>
        <taxon>Uroviricota</taxon>
        <taxon>Caudoviricetes</taxon>
    </lineage>
</organism>
<name>A0A8S5USC7_9CAUD</name>
<protein>
    <submittedName>
        <fullName evidence="1">Uncharacterized protein</fullName>
    </submittedName>
</protein>
<sequence>MSLAEMMPRTMMIGSNSYCDLIITIAKNGMKILDVSGVKKLLPRTTDKETFKDSIMLKYKITNDQASFIAMWHLSEIYGVTVNVNAEGTNMTSKRVAMTDECIEELCKVFIIYEKQNLTVERRKCWNQQLIMGNLLLLKFDKWNCWRTVTAMAMMKYYPPIQLELLGNITQIDSAIEFSEAERIFNIINDEKMGKVPGDWRTRSELF</sequence>